<evidence type="ECO:0008006" key="3">
    <source>
        <dbReference type="Google" id="ProtNLM"/>
    </source>
</evidence>
<dbReference type="Proteomes" id="UP000287857">
    <property type="component" value="Unassembled WGS sequence"/>
</dbReference>
<reference evidence="1 2" key="1">
    <citation type="submission" date="2017-05" db="EMBL/GenBank/DDBJ databases">
        <title>Vagococcus spp. assemblies.</title>
        <authorList>
            <person name="Gulvik C.A."/>
        </authorList>
    </citation>
    <scope>NUCLEOTIDE SEQUENCE [LARGE SCALE GENOMIC DNA]</scope>
    <source>
        <strain evidence="1 2">SS1995</strain>
    </source>
</reference>
<sequence length="283" mass="32298">MDVMINNSFKLSEIDVIVQDFLVSSIDKEVYSKRIEGNNRTLDFGADDTKRSITVPFYFYPKYIYDVGLIRDEIFDKVTGNQAFWIREMRDNGTGNELFSGKQYQVRLKDVIEVDQTYKLGQGVMKFETVELPYGISVATTQTIQVKGLFNDDSWSYGMGLETVDDSELKYSFTGKTFRVFNAGNVEIHPFESYLKIIMSSIQATSDRVSLANRTNNSRIDINRKPLSSETWQFDGPVITCNSLNSTKDTSKKFISLVPGWNQIELEGATSANASFDFNFLYR</sequence>
<dbReference type="RefSeq" id="WP_125984237.1">
    <property type="nucleotide sequence ID" value="NZ_NGJS01000011.1"/>
</dbReference>
<evidence type="ECO:0000313" key="2">
    <source>
        <dbReference type="Proteomes" id="UP000287857"/>
    </source>
</evidence>
<gene>
    <name evidence="1" type="ORF">CBF37_08055</name>
</gene>
<keyword evidence="2" id="KW-1185">Reference proteome</keyword>
<proteinExistence type="predicted"/>
<dbReference type="EMBL" id="NGJS01000011">
    <property type="protein sequence ID" value="RST98258.1"/>
    <property type="molecule type" value="Genomic_DNA"/>
</dbReference>
<accession>A0A429ZWZ7</accession>
<dbReference type="AlphaFoldDB" id="A0A429ZWZ7"/>
<evidence type="ECO:0000313" key="1">
    <source>
        <dbReference type="EMBL" id="RST98258.1"/>
    </source>
</evidence>
<protein>
    <recommendedName>
        <fullName evidence="3">Phage tail protein</fullName>
    </recommendedName>
</protein>
<name>A0A429ZWZ7_9ENTE</name>
<comment type="caution">
    <text evidence="1">The sequence shown here is derived from an EMBL/GenBank/DDBJ whole genome shotgun (WGS) entry which is preliminary data.</text>
</comment>
<dbReference type="OrthoDB" id="2194642at2"/>
<organism evidence="1 2">
    <name type="scientific">Vagococcus vulneris</name>
    <dbReference type="NCBI Taxonomy" id="1977869"/>
    <lineage>
        <taxon>Bacteria</taxon>
        <taxon>Bacillati</taxon>
        <taxon>Bacillota</taxon>
        <taxon>Bacilli</taxon>
        <taxon>Lactobacillales</taxon>
        <taxon>Enterococcaceae</taxon>
        <taxon>Vagococcus</taxon>
    </lineage>
</organism>